<dbReference type="PANTHER" id="PTHR12419">
    <property type="entry name" value="OTU DOMAIN CONTAINING PROTEIN"/>
    <property type="match status" value="1"/>
</dbReference>
<dbReference type="Pfam" id="PF02338">
    <property type="entry name" value="OTU"/>
    <property type="match status" value="1"/>
</dbReference>
<feature type="region of interest" description="Disordered" evidence="1">
    <location>
        <begin position="423"/>
        <end position="485"/>
    </location>
</feature>
<dbReference type="OrthoDB" id="409956at2759"/>
<feature type="region of interest" description="Disordered" evidence="1">
    <location>
        <begin position="311"/>
        <end position="389"/>
    </location>
</feature>
<feature type="compositionally biased region" description="Basic and acidic residues" evidence="1">
    <location>
        <begin position="152"/>
        <end position="161"/>
    </location>
</feature>
<dbReference type="STRING" id="264951.A0A443I1K2"/>
<feature type="compositionally biased region" description="Low complexity" evidence="1">
    <location>
        <begin position="125"/>
        <end position="137"/>
    </location>
</feature>
<dbReference type="CDD" id="cd22756">
    <property type="entry name" value="OTU_OTUD3-like"/>
    <property type="match status" value="1"/>
</dbReference>
<dbReference type="EMBL" id="RCNU01000002">
    <property type="protein sequence ID" value="RWQ97933.1"/>
    <property type="molecule type" value="Genomic_DNA"/>
</dbReference>
<dbReference type="InterPro" id="IPR050704">
    <property type="entry name" value="Peptidase_C85-like"/>
</dbReference>
<comment type="caution">
    <text evidence="3">The sequence shown here is derived from an EMBL/GenBank/DDBJ whole genome shotgun (WGS) entry which is preliminary data.</text>
</comment>
<feature type="region of interest" description="Disordered" evidence="1">
    <location>
        <begin position="120"/>
        <end position="166"/>
    </location>
</feature>
<dbReference type="GO" id="GO:0004843">
    <property type="term" value="F:cysteine-type deubiquitinase activity"/>
    <property type="evidence" value="ECO:0007669"/>
    <property type="project" value="TreeGrafter"/>
</dbReference>
<evidence type="ECO:0000313" key="3">
    <source>
        <dbReference type="EMBL" id="RWQ97933.1"/>
    </source>
</evidence>
<dbReference type="AlphaFoldDB" id="A0A443I1K2"/>
<evidence type="ECO:0000256" key="1">
    <source>
        <dbReference type="SAM" id="MobiDB-lite"/>
    </source>
</evidence>
<evidence type="ECO:0000259" key="2">
    <source>
        <dbReference type="PROSITE" id="PS50802"/>
    </source>
</evidence>
<dbReference type="GeneID" id="39594864"/>
<dbReference type="InterPro" id="IPR038765">
    <property type="entry name" value="Papain-like_cys_pep_sf"/>
</dbReference>
<organism evidence="3 4">
    <name type="scientific">Byssochlamys spectabilis</name>
    <name type="common">Paecilomyces variotii</name>
    <dbReference type="NCBI Taxonomy" id="264951"/>
    <lineage>
        <taxon>Eukaryota</taxon>
        <taxon>Fungi</taxon>
        <taxon>Dikarya</taxon>
        <taxon>Ascomycota</taxon>
        <taxon>Pezizomycotina</taxon>
        <taxon>Eurotiomycetes</taxon>
        <taxon>Eurotiomycetidae</taxon>
        <taxon>Eurotiales</taxon>
        <taxon>Thermoascaceae</taxon>
        <taxon>Paecilomyces</taxon>
    </lineage>
</organism>
<dbReference type="PANTHER" id="PTHR12419:SF7">
    <property type="entry name" value="OTU DOMAIN-CONTAINING PROTEIN 3"/>
    <property type="match status" value="1"/>
</dbReference>
<dbReference type="Gene3D" id="3.90.70.80">
    <property type="match status" value="1"/>
</dbReference>
<dbReference type="Proteomes" id="UP000283841">
    <property type="component" value="Unassembled WGS sequence"/>
</dbReference>
<feature type="compositionally biased region" description="Polar residues" evidence="1">
    <location>
        <begin position="33"/>
        <end position="42"/>
    </location>
</feature>
<dbReference type="VEuPathDB" id="FungiDB:C8Q69DRAFT_154548"/>
<feature type="compositionally biased region" description="Basic residues" evidence="1">
    <location>
        <begin position="476"/>
        <end position="485"/>
    </location>
</feature>
<dbReference type="PROSITE" id="PS50802">
    <property type="entry name" value="OTU"/>
    <property type="match status" value="1"/>
</dbReference>
<reference evidence="3 4" key="1">
    <citation type="journal article" date="2018" name="Front. Microbiol.">
        <title>Genomic and genetic insights into a cosmopolitan fungus, Paecilomyces variotii (Eurotiales).</title>
        <authorList>
            <person name="Urquhart A.S."/>
            <person name="Mondo S.J."/>
            <person name="Makela M.R."/>
            <person name="Hane J.K."/>
            <person name="Wiebenga A."/>
            <person name="He G."/>
            <person name="Mihaltcheva S."/>
            <person name="Pangilinan J."/>
            <person name="Lipzen A."/>
            <person name="Barry K."/>
            <person name="de Vries R.P."/>
            <person name="Grigoriev I.V."/>
            <person name="Idnurm A."/>
        </authorList>
    </citation>
    <scope>NUCLEOTIDE SEQUENCE [LARGE SCALE GENOMIC DNA]</scope>
    <source>
        <strain evidence="3 4">CBS 101075</strain>
    </source>
</reference>
<sequence>MADVSPSGTRVVPVMAGQKHNPKVTKVTRDTLHTTPRQSQPRESQELWNDPECLNMPCLEALGLYASNTVGDGNCLYRALSDQMYGEFDHFEEIRNRLANHIQAHPEYFMNFMSAMGGERRAPRRAAAAASRSSSSSVTPAPATKEQQMQKFETRVEESRKNGSWGGSEEIQAFCQSYKRDVRVYMDSGIQDFRDVSAPADEEREVVHIAFHNFYHYSSVRNINGPHTGLPHIPNTKVKADSQVDSVKTEKRNEESKDATAGAVVDMAVPWKISKIQEGLGGKYDRETIVEMLQQCRGDIERAFVKLLDEDTSTDSSVKRSSSPATTVTDASSFQSVVPQPQYKQRLRPSSRSSSRHSTSSKRSADDSDDEKLTCRPRQTRGREQKRRILPNVTVGINLRDENQNDLVSLRLRVSPDVVAEQADTAEPVTKTDVSAEGTKKGENKRNLRPRRRIQTTSADSSSESQQESLRDKAVPKRKSSQRNT</sequence>
<proteinExistence type="predicted"/>
<feature type="compositionally biased region" description="Polar residues" evidence="1">
    <location>
        <begin position="324"/>
        <end position="343"/>
    </location>
</feature>
<dbReference type="InterPro" id="IPR003323">
    <property type="entry name" value="OTU_dom"/>
</dbReference>
<gene>
    <name evidence="3" type="ORF">C8Q69DRAFT_154548</name>
</gene>
<feature type="region of interest" description="Disordered" evidence="1">
    <location>
        <begin position="1"/>
        <end position="47"/>
    </location>
</feature>
<feature type="domain" description="OTU" evidence="2">
    <location>
        <begin position="64"/>
        <end position="223"/>
    </location>
</feature>
<keyword evidence="4" id="KW-1185">Reference proteome</keyword>
<accession>A0A443I1K2</accession>
<protein>
    <recommendedName>
        <fullName evidence="2">OTU domain-containing protein</fullName>
    </recommendedName>
</protein>
<feature type="compositionally biased region" description="Low complexity" evidence="1">
    <location>
        <begin position="348"/>
        <end position="362"/>
    </location>
</feature>
<dbReference type="GO" id="GO:0016579">
    <property type="term" value="P:protein deubiquitination"/>
    <property type="evidence" value="ECO:0007669"/>
    <property type="project" value="TreeGrafter"/>
</dbReference>
<dbReference type="RefSeq" id="XP_028487578.1">
    <property type="nucleotide sequence ID" value="XM_028625587.1"/>
</dbReference>
<feature type="compositionally biased region" description="Basic residues" evidence="1">
    <location>
        <begin position="378"/>
        <end position="389"/>
    </location>
</feature>
<feature type="compositionally biased region" description="Low complexity" evidence="1">
    <location>
        <begin position="314"/>
        <end position="323"/>
    </location>
</feature>
<evidence type="ECO:0000313" key="4">
    <source>
        <dbReference type="Proteomes" id="UP000283841"/>
    </source>
</evidence>
<dbReference type="SUPFAM" id="SSF54001">
    <property type="entry name" value="Cysteine proteinases"/>
    <property type="match status" value="1"/>
</dbReference>
<name>A0A443I1K2_BYSSP</name>
<feature type="compositionally biased region" description="Basic and acidic residues" evidence="1">
    <location>
        <begin position="363"/>
        <end position="374"/>
    </location>
</feature>